<feature type="transmembrane region" description="Helical" evidence="7">
    <location>
        <begin position="105"/>
        <end position="132"/>
    </location>
</feature>
<evidence type="ECO:0000256" key="3">
    <source>
        <dbReference type="ARBA" id="ARBA00022475"/>
    </source>
</evidence>
<gene>
    <name evidence="9" type="ORF">LAD73_00085</name>
</gene>
<feature type="transmembrane region" description="Helical" evidence="7">
    <location>
        <begin position="144"/>
        <end position="165"/>
    </location>
</feature>
<evidence type="ECO:0000313" key="9">
    <source>
        <dbReference type="EMBL" id="MBZ4195127.1"/>
    </source>
</evidence>
<keyword evidence="4 7" id="KW-0812">Transmembrane</keyword>
<dbReference type="PANTHER" id="PTHR43744:SF12">
    <property type="entry name" value="ABC TRANSPORTER PERMEASE PROTEIN MG189-RELATED"/>
    <property type="match status" value="1"/>
</dbReference>
<feature type="transmembrane region" description="Helical" evidence="7">
    <location>
        <begin position="177"/>
        <end position="206"/>
    </location>
</feature>
<dbReference type="InterPro" id="IPR000515">
    <property type="entry name" value="MetI-like"/>
</dbReference>
<proteinExistence type="inferred from homology"/>
<feature type="transmembrane region" description="Helical" evidence="7">
    <location>
        <begin position="36"/>
        <end position="60"/>
    </location>
</feature>
<feature type="transmembrane region" description="Helical" evidence="7">
    <location>
        <begin position="227"/>
        <end position="252"/>
    </location>
</feature>
<comment type="similarity">
    <text evidence="7">Belongs to the binding-protein-dependent transport system permease family.</text>
</comment>
<evidence type="ECO:0000256" key="2">
    <source>
        <dbReference type="ARBA" id="ARBA00022448"/>
    </source>
</evidence>
<dbReference type="PANTHER" id="PTHR43744">
    <property type="entry name" value="ABC TRANSPORTER PERMEASE PROTEIN MG189-RELATED-RELATED"/>
    <property type="match status" value="1"/>
</dbReference>
<evidence type="ECO:0000256" key="7">
    <source>
        <dbReference type="RuleBase" id="RU363032"/>
    </source>
</evidence>
<dbReference type="CDD" id="cd06261">
    <property type="entry name" value="TM_PBP2"/>
    <property type="match status" value="1"/>
</dbReference>
<evidence type="ECO:0000259" key="8">
    <source>
        <dbReference type="PROSITE" id="PS50928"/>
    </source>
</evidence>
<evidence type="ECO:0000313" key="10">
    <source>
        <dbReference type="Proteomes" id="UP000772186"/>
    </source>
</evidence>
<keyword evidence="6 7" id="KW-0472">Membrane</keyword>
<comment type="subcellular location">
    <subcellularLocation>
        <location evidence="1 7">Cell membrane</location>
        <topology evidence="1 7">Multi-pass membrane protein</topology>
    </subcellularLocation>
</comment>
<dbReference type="Proteomes" id="UP000772186">
    <property type="component" value="Unassembled WGS sequence"/>
</dbReference>
<dbReference type="Pfam" id="PF00528">
    <property type="entry name" value="BPD_transp_1"/>
    <property type="match status" value="1"/>
</dbReference>
<comment type="caution">
    <text evidence="9">The sequence shown here is derived from an EMBL/GenBank/DDBJ whole genome shotgun (WGS) entry which is preliminary data.</text>
</comment>
<reference evidence="9 10" key="1">
    <citation type="submission" date="2021-09" db="EMBL/GenBank/DDBJ databases">
        <title>WGS of Mycoplasma sp. Zaradi2 strains.</title>
        <authorList>
            <person name="Spergser J."/>
        </authorList>
    </citation>
    <scope>NUCLEOTIDE SEQUENCE [LARGE SCALE GENOMIC DNA]</scope>
    <source>
        <strain evidence="9 10">1331</strain>
    </source>
</reference>
<dbReference type="Gene3D" id="1.10.3720.10">
    <property type="entry name" value="MetI-like"/>
    <property type="match status" value="1"/>
</dbReference>
<evidence type="ECO:0000256" key="6">
    <source>
        <dbReference type="ARBA" id="ARBA00023136"/>
    </source>
</evidence>
<accession>A0A953NDV5</accession>
<keyword evidence="3" id="KW-1003">Cell membrane</keyword>
<dbReference type="InterPro" id="IPR035906">
    <property type="entry name" value="MetI-like_sf"/>
</dbReference>
<dbReference type="AlphaFoldDB" id="A0A953NDV5"/>
<dbReference type="EMBL" id="JAIQBY010000001">
    <property type="protein sequence ID" value="MBZ4195127.1"/>
    <property type="molecule type" value="Genomic_DNA"/>
</dbReference>
<feature type="transmembrane region" description="Helical" evidence="7">
    <location>
        <begin position="292"/>
        <end position="311"/>
    </location>
</feature>
<sequence>MFETKLKIRRWWSNIKLRKNRETTAHQVRDKSLFSLVTWTFLKVAVLTLFAAIILFPFFYMITISFMPKHQADLLNSEFSFWPRYWDKSNYSDAISSGNGQGSGYWFAFGLTLANVVFSIAAKIFVTMLCGYAFSLKKWRGKEFVWGLFMSLLVLPEVALLFGQFKVVATIDNKTEILNSFIGAISMIALPFVASIFNALMFRNAFEAIPGRIKEVAMVDGCVGGKYLFKIAIPMVQPTTLTIIILTTLASWNSYLWPSLLFASKRYEIMSVWLFNVGRVELDGTTKVLQSVKMAGAVLVILPMFIFYFLFRRRIMNAISRQGSAIKG</sequence>
<keyword evidence="2 7" id="KW-0813">Transport</keyword>
<keyword evidence="10" id="KW-1185">Reference proteome</keyword>
<dbReference type="SUPFAM" id="SSF161098">
    <property type="entry name" value="MetI-like"/>
    <property type="match status" value="1"/>
</dbReference>
<keyword evidence="5 7" id="KW-1133">Transmembrane helix</keyword>
<dbReference type="GO" id="GO:0005886">
    <property type="term" value="C:plasma membrane"/>
    <property type="evidence" value="ECO:0007669"/>
    <property type="project" value="UniProtKB-SubCell"/>
</dbReference>
<evidence type="ECO:0000256" key="5">
    <source>
        <dbReference type="ARBA" id="ARBA00022989"/>
    </source>
</evidence>
<protein>
    <submittedName>
        <fullName evidence="9">Carbohydrate ABC transporter permease</fullName>
    </submittedName>
</protein>
<evidence type="ECO:0000256" key="1">
    <source>
        <dbReference type="ARBA" id="ARBA00004651"/>
    </source>
</evidence>
<name>A0A953NDV5_9MOLU</name>
<dbReference type="PROSITE" id="PS50928">
    <property type="entry name" value="ABC_TM1"/>
    <property type="match status" value="1"/>
</dbReference>
<evidence type="ECO:0000256" key="4">
    <source>
        <dbReference type="ARBA" id="ARBA00022692"/>
    </source>
</evidence>
<dbReference type="GO" id="GO:0055085">
    <property type="term" value="P:transmembrane transport"/>
    <property type="evidence" value="ECO:0007669"/>
    <property type="project" value="InterPro"/>
</dbReference>
<feature type="domain" description="ABC transmembrane type-1" evidence="8">
    <location>
        <begin position="109"/>
        <end position="311"/>
    </location>
</feature>
<organism evidence="9 10">
    <name type="scientific">Mycoplasma tauri</name>
    <dbReference type="NCBI Taxonomy" id="547987"/>
    <lineage>
        <taxon>Bacteria</taxon>
        <taxon>Bacillati</taxon>
        <taxon>Mycoplasmatota</taxon>
        <taxon>Mollicutes</taxon>
        <taxon>Mycoplasmataceae</taxon>
        <taxon>Mycoplasma</taxon>
    </lineage>
</organism>
<dbReference type="RefSeq" id="WP_223644253.1">
    <property type="nucleotide sequence ID" value="NZ_JAIQBX010000006.1"/>
</dbReference>